<dbReference type="Pfam" id="PF01381">
    <property type="entry name" value="HTH_3"/>
    <property type="match status" value="1"/>
</dbReference>
<dbReference type="RefSeq" id="WP_014968777.1">
    <property type="nucleotide sequence ID" value="NC_018664.1"/>
</dbReference>
<dbReference type="SMART" id="SM00530">
    <property type="entry name" value="HTH_XRE"/>
    <property type="match status" value="1"/>
</dbReference>
<reference evidence="3 4" key="1">
    <citation type="journal article" date="2012" name="PLoS ONE">
        <title>The purine-utilizing bacterium Clostridium acidurici 9a: a genome-guided metabolic reconsideration.</title>
        <authorList>
            <person name="Hartwich K."/>
            <person name="Poehlein A."/>
            <person name="Daniel R."/>
        </authorList>
    </citation>
    <scope>NUCLEOTIDE SEQUENCE [LARGE SCALE GENOMIC DNA]</scope>
    <source>
        <strain evidence="4">ATCC 7906 / DSM 604 / BCRC 14475 / CIP 104303 / KCTC 5404 / NCIMB 10678 / 9a</strain>
    </source>
</reference>
<dbReference type="KEGG" id="cad:Curi_c26480"/>
<dbReference type="HOGENOM" id="CLU_066192_62_4_9"/>
<dbReference type="eggNOG" id="COG1476">
    <property type="taxonomic scope" value="Bacteria"/>
</dbReference>
<organism evidence="3 4">
    <name type="scientific">Gottschalkia acidurici (strain ATCC 7906 / DSM 604 / BCRC 14475 / CIP 104303 / KCTC 5404 / NCIMB 10678 / 9a)</name>
    <name type="common">Clostridium acidurici</name>
    <dbReference type="NCBI Taxonomy" id="1128398"/>
    <lineage>
        <taxon>Bacteria</taxon>
        <taxon>Bacillati</taxon>
        <taxon>Bacillota</taxon>
        <taxon>Tissierellia</taxon>
        <taxon>Tissierellales</taxon>
        <taxon>Gottschalkiaceae</taxon>
        <taxon>Gottschalkia</taxon>
    </lineage>
</organism>
<evidence type="ECO:0000259" key="2">
    <source>
        <dbReference type="PROSITE" id="PS50943"/>
    </source>
</evidence>
<proteinExistence type="predicted"/>
<dbReference type="InterPro" id="IPR001387">
    <property type="entry name" value="Cro/C1-type_HTH"/>
</dbReference>
<dbReference type="SUPFAM" id="SSF47413">
    <property type="entry name" value="lambda repressor-like DNA-binding domains"/>
    <property type="match status" value="1"/>
</dbReference>
<keyword evidence="1" id="KW-0238">DNA-binding</keyword>
<dbReference type="GO" id="GO:0003677">
    <property type="term" value="F:DNA binding"/>
    <property type="evidence" value="ECO:0007669"/>
    <property type="project" value="UniProtKB-KW"/>
</dbReference>
<dbReference type="AlphaFoldDB" id="K0B0U3"/>
<evidence type="ECO:0000313" key="3">
    <source>
        <dbReference type="EMBL" id="AFS79643.1"/>
    </source>
</evidence>
<dbReference type="CDD" id="cd00093">
    <property type="entry name" value="HTH_XRE"/>
    <property type="match status" value="1"/>
</dbReference>
<dbReference type="Gene3D" id="1.10.260.40">
    <property type="entry name" value="lambda repressor-like DNA-binding domains"/>
    <property type="match status" value="1"/>
</dbReference>
<keyword evidence="4" id="KW-1185">Reference proteome</keyword>
<protein>
    <submittedName>
        <fullName evidence="3">Transcriptional regulator, XRE family</fullName>
    </submittedName>
</protein>
<accession>K0B0U3</accession>
<dbReference type="PANTHER" id="PTHR46558">
    <property type="entry name" value="TRACRIPTIONAL REGULATORY PROTEIN-RELATED-RELATED"/>
    <property type="match status" value="1"/>
</dbReference>
<gene>
    <name evidence="3" type="ordered locus">Curi_c26480</name>
</gene>
<dbReference type="InterPro" id="IPR010982">
    <property type="entry name" value="Lambda_DNA-bd_dom_sf"/>
</dbReference>
<dbReference type="EMBL" id="CP003326">
    <property type="protein sequence ID" value="AFS79643.1"/>
    <property type="molecule type" value="Genomic_DNA"/>
</dbReference>
<dbReference type="PROSITE" id="PS50943">
    <property type="entry name" value="HTH_CROC1"/>
    <property type="match status" value="1"/>
</dbReference>
<dbReference type="PANTHER" id="PTHR46558:SF11">
    <property type="entry name" value="HTH-TYPE TRANSCRIPTIONAL REGULATOR XRE"/>
    <property type="match status" value="1"/>
</dbReference>
<name>K0B0U3_GOTA9</name>
<evidence type="ECO:0000313" key="4">
    <source>
        <dbReference type="Proteomes" id="UP000006094"/>
    </source>
</evidence>
<dbReference type="Proteomes" id="UP000006094">
    <property type="component" value="Chromosome"/>
</dbReference>
<sequence>MLKYNRIRDIRNDKNLSQKQVAEKLNIAQNTLSQYETGERNIPNEILIRLALFYDTSIDYLLGITNEKTPYKRA</sequence>
<feature type="domain" description="HTH cro/C1-type" evidence="2">
    <location>
        <begin position="7"/>
        <end position="61"/>
    </location>
</feature>
<evidence type="ECO:0000256" key="1">
    <source>
        <dbReference type="ARBA" id="ARBA00023125"/>
    </source>
</evidence>